<name>A0A1Y2HTT0_9FUNG</name>
<comment type="subcellular location">
    <subcellularLocation>
        <location evidence="1">Membrane</location>
        <topology evidence="1">Multi-pass membrane protein</topology>
    </subcellularLocation>
</comment>
<dbReference type="AlphaFoldDB" id="A0A1Y2HTT0"/>
<dbReference type="GO" id="GO:0016020">
    <property type="term" value="C:membrane"/>
    <property type="evidence" value="ECO:0007669"/>
    <property type="project" value="UniProtKB-SubCell"/>
</dbReference>
<organism evidence="8 9">
    <name type="scientific">Catenaria anguillulae PL171</name>
    <dbReference type="NCBI Taxonomy" id="765915"/>
    <lineage>
        <taxon>Eukaryota</taxon>
        <taxon>Fungi</taxon>
        <taxon>Fungi incertae sedis</taxon>
        <taxon>Blastocladiomycota</taxon>
        <taxon>Blastocladiomycetes</taxon>
        <taxon>Blastocladiales</taxon>
        <taxon>Catenariaceae</taxon>
        <taxon>Catenaria</taxon>
    </lineage>
</organism>
<dbReference type="OrthoDB" id="5984008at2759"/>
<sequence>MLQGIDPSNQHSFQMIYTPTNYTARNATMAMLNAIINDGAVAALGDWTSSVTIPQAHAGSKWFMYMCSGGATSGQLSDKTAFPYFFRSICQDPAQGIVIAHFIKYMSWKSAALIASSDAYGQSVGNAFLTTAQTLGLSVVQNQVIQPGQTDYSIALNAILNSGSQIIVLSALSENSILLLRQARAMGMIGPEWVWIGPEAFDYWMDLQINAEDVKNVQGMLYVYPQEKTFNALFNASLARYNAAYPNEPSPPSYSYLFLGMELHDCHGQGHPSTCPRCEPRRHLCS</sequence>
<dbReference type="PANTHER" id="PTHR30483">
    <property type="entry name" value="LEUCINE-SPECIFIC-BINDING PROTEIN"/>
    <property type="match status" value="1"/>
</dbReference>
<dbReference type="InterPro" id="IPR000337">
    <property type="entry name" value="GPCR_3"/>
</dbReference>
<dbReference type="CDD" id="cd06268">
    <property type="entry name" value="PBP1_ABC_transporter_LIVBP-like"/>
    <property type="match status" value="1"/>
</dbReference>
<dbReference type="PRINTS" id="PR00248">
    <property type="entry name" value="GPCRMGR"/>
</dbReference>
<evidence type="ECO:0000256" key="2">
    <source>
        <dbReference type="ARBA" id="ARBA00022692"/>
    </source>
</evidence>
<reference evidence="8 9" key="1">
    <citation type="submission" date="2016-07" db="EMBL/GenBank/DDBJ databases">
        <title>Pervasive Adenine N6-methylation of Active Genes in Fungi.</title>
        <authorList>
            <consortium name="DOE Joint Genome Institute"/>
            <person name="Mondo S.J."/>
            <person name="Dannebaum R.O."/>
            <person name="Kuo R.C."/>
            <person name="Labutti K."/>
            <person name="Haridas S."/>
            <person name="Kuo A."/>
            <person name="Salamov A."/>
            <person name="Ahrendt S.R."/>
            <person name="Lipzen A."/>
            <person name="Sullivan W."/>
            <person name="Andreopoulos W.B."/>
            <person name="Clum A."/>
            <person name="Lindquist E."/>
            <person name="Daum C."/>
            <person name="Ramamoorthy G.K."/>
            <person name="Gryganskyi A."/>
            <person name="Culley D."/>
            <person name="Magnuson J.K."/>
            <person name="James T.Y."/>
            <person name="O'Malley M.A."/>
            <person name="Stajich J.E."/>
            <person name="Spatafora J.W."/>
            <person name="Visel A."/>
            <person name="Grigoriev I.V."/>
        </authorList>
    </citation>
    <scope>NUCLEOTIDE SEQUENCE [LARGE SCALE GENOMIC DNA]</scope>
    <source>
        <strain evidence="8 9">PL171</strain>
    </source>
</reference>
<keyword evidence="3" id="KW-1133">Transmembrane helix</keyword>
<dbReference type="Pfam" id="PF01094">
    <property type="entry name" value="ANF_receptor"/>
    <property type="match status" value="1"/>
</dbReference>
<keyword evidence="9" id="KW-1185">Reference proteome</keyword>
<keyword evidence="5" id="KW-0675">Receptor</keyword>
<dbReference type="Proteomes" id="UP000193411">
    <property type="component" value="Unassembled WGS sequence"/>
</dbReference>
<dbReference type="InterPro" id="IPR051010">
    <property type="entry name" value="BCAA_transport"/>
</dbReference>
<accession>A0A1Y2HTT0</accession>
<gene>
    <name evidence="8" type="ORF">BCR44DRAFT_1015558</name>
</gene>
<dbReference type="GO" id="GO:0004930">
    <property type="term" value="F:G protein-coupled receptor activity"/>
    <property type="evidence" value="ECO:0007669"/>
    <property type="project" value="InterPro"/>
</dbReference>
<dbReference type="SUPFAM" id="SSF53822">
    <property type="entry name" value="Periplasmic binding protein-like I"/>
    <property type="match status" value="1"/>
</dbReference>
<keyword evidence="6" id="KW-0325">Glycoprotein</keyword>
<evidence type="ECO:0000313" key="8">
    <source>
        <dbReference type="EMBL" id="ORZ38017.1"/>
    </source>
</evidence>
<evidence type="ECO:0000256" key="1">
    <source>
        <dbReference type="ARBA" id="ARBA00004141"/>
    </source>
</evidence>
<protein>
    <submittedName>
        <fullName evidence="8">Periplasmic binding protein-like I</fullName>
    </submittedName>
</protein>
<comment type="caution">
    <text evidence="8">The sequence shown here is derived from an EMBL/GenBank/DDBJ whole genome shotgun (WGS) entry which is preliminary data.</text>
</comment>
<proteinExistence type="predicted"/>
<evidence type="ECO:0000256" key="5">
    <source>
        <dbReference type="ARBA" id="ARBA00023170"/>
    </source>
</evidence>
<evidence type="ECO:0000256" key="6">
    <source>
        <dbReference type="ARBA" id="ARBA00023180"/>
    </source>
</evidence>
<dbReference type="InterPro" id="IPR001828">
    <property type="entry name" value="ANF_lig-bd_rcpt"/>
</dbReference>
<evidence type="ECO:0000256" key="4">
    <source>
        <dbReference type="ARBA" id="ARBA00023136"/>
    </source>
</evidence>
<keyword evidence="2" id="KW-0812">Transmembrane</keyword>
<dbReference type="Gene3D" id="3.40.50.2300">
    <property type="match status" value="2"/>
</dbReference>
<feature type="domain" description="Receptor ligand binding region" evidence="7">
    <location>
        <begin position="10"/>
        <end position="245"/>
    </location>
</feature>
<dbReference type="PANTHER" id="PTHR30483:SF6">
    <property type="entry name" value="PERIPLASMIC BINDING PROTEIN OF ABC TRANSPORTER FOR NATURAL AMINO ACIDS"/>
    <property type="match status" value="1"/>
</dbReference>
<dbReference type="EMBL" id="MCFL01000010">
    <property type="protein sequence ID" value="ORZ38017.1"/>
    <property type="molecule type" value="Genomic_DNA"/>
</dbReference>
<evidence type="ECO:0000259" key="7">
    <source>
        <dbReference type="Pfam" id="PF01094"/>
    </source>
</evidence>
<keyword evidence="4" id="KW-0472">Membrane</keyword>
<dbReference type="InterPro" id="IPR028082">
    <property type="entry name" value="Peripla_BP_I"/>
</dbReference>
<evidence type="ECO:0000313" key="9">
    <source>
        <dbReference type="Proteomes" id="UP000193411"/>
    </source>
</evidence>
<evidence type="ECO:0000256" key="3">
    <source>
        <dbReference type="ARBA" id="ARBA00022989"/>
    </source>
</evidence>